<dbReference type="InterPro" id="IPR050625">
    <property type="entry name" value="ParA/MinD_ATPase"/>
</dbReference>
<name>A0ABW2BSZ3_9PSEU</name>
<dbReference type="PANTHER" id="PTHR43384">
    <property type="entry name" value="SEPTUM SITE-DETERMINING PROTEIN MIND HOMOLOG, CHLOROPLASTIC-RELATED"/>
    <property type="match status" value="1"/>
</dbReference>
<reference evidence="3" key="1">
    <citation type="journal article" date="2019" name="Int. J. Syst. Evol. Microbiol.">
        <title>The Global Catalogue of Microorganisms (GCM) 10K type strain sequencing project: providing services to taxonomists for standard genome sequencing and annotation.</title>
        <authorList>
            <consortium name="The Broad Institute Genomics Platform"/>
            <consortium name="The Broad Institute Genome Sequencing Center for Infectious Disease"/>
            <person name="Wu L."/>
            <person name="Ma J."/>
        </authorList>
    </citation>
    <scope>NUCLEOTIDE SEQUENCE [LARGE SCALE GENOMIC DNA]</scope>
    <source>
        <strain evidence="3">KCTC 32255</strain>
    </source>
</reference>
<evidence type="ECO:0000313" key="3">
    <source>
        <dbReference type="Proteomes" id="UP001596337"/>
    </source>
</evidence>
<dbReference type="PANTHER" id="PTHR43384:SF11">
    <property type="entry name" value="SEPTUM SITE DETERMINING PROTEIN"/>
    <property type="match status" value="1"/>
</dbReference>
<evidence type="ECO:0000259" key="1">
    <source>
        <dbReference type="Pfam" id="PF26563"/>
    </source>
</evidence>
<accession>A0ABW2BSZ3</accession>
<feature type="domain" description="Rv3660c-like CheY-like N-terminal" evidence="1">
    <location>
        <begin position="10"/>
        <end position="116"/>
    </location>
</feature>
<dbReference type="InterPro" id="IPR059050">
    <property type="entry name" value="Rv3660c_N"/>
</dbReference>
<dbReference type="SUPFAM" id="SSF52540">
    <property type="entry name" value="P-loop containing nucleoside triphosphate hydrolases"/>
    <property type="match status" value="1"/>
</dbReference>
<proteinExistence type="predicted"/>
<dbReference type="RefSeq" id="WP_345407174.1">
    <property type="nucleotide sequence ID" value="NZ_BAABLA010000123.1"/>
</dbReference>
<comment type="caution">
    <text evidence="2">The sequence shown here is derived from an EMBL/GenBank/DDBJ whole genome shotgun (WGS) entry which is preliminary data.</text>
</comment>
<dbReference type="EMBL" id="JBHSXX010000001">
    <property type="protein sequence ID" value="MFC6866146.1"/>
    <property type="molecule type" value="Genomic_DNA"/>
</dbReference>
<dbReference type="InterPro" id="IPR027417">
    <property type="entry name" value="P-loop_NTPase"/>
</dbReference>
<evidence type="ECO:0000313" key="2">
    <source>
        <dbReference type="EMBL" id="MFC6866146.1"/>
    </source>
</evidence>
<dbReference type="Pfam" id="PF26563">
    <property type="entry name" value="Rv3660c_N"/>
    <property type="match status" value="1"/>
</dbReference>
<dbReference type="Proteomes" id="UP001596337">
    <property type="component" value="Unassembled WGS sequence"/>
</dbReference>
<gene>
    <name evidence="2" type="primary">ssd</name>
    <name evidence="2" type="ORF">ACFQGD_03220</name>
</gene>
<organism evidence="2 3">
    <name type="scientific">Haloechinothrix salitolerans</name>
    <dbReference type="NCBI Taxonomy" id="926830"/>
    <lineage>
        <taxon>Bacteria</taxon>
        <taxon>Bacillati</taxon>
        <taxon>Actinomycetota</taxon>
        <taxon>Actinomycetes</taxon>
        <taxon>Pseudonocardiales</taxon>
        <taxon>Pseudonocardiaceae</taxon>
        <taxon>Haloechinothrix</taxon>
    </lineage>
</organism>
<keyword evidence="3" id="KW-1185">Reference proteome</keyword>
<dbReference type="InterPro" id="IPR022521">
    <property type="entry name" value="Rv3660c"/>
</dbReference>
<protein>
    <submittedName>
        <fullName evidence="2">Septum site-determining protein Ssd</fullName>
    </submittedName>
</protein>
<dbReference type="Gene3D" id="3.40.50.300">
    <property type="entry name" value="P-loop containing nucleotide triphosphate hydrolases"/>
    <property type="match status" value="1"/>
</dbReference>
<sequence>MSSSRPLVAISEESVLDEILRIAAAAGCELDCVPDLVAARAQWARAPLVLVDGAMLNDGDGQLPRRGGVVLVTGQPLDVSGWETAYAAGVERVLTLPDAESALVDLLADTAEEPTEGRGAVLGVIGGRGGAGASVFAASVAIAHADDGGDALLVDCDALSGGIDLVLGAEHTEGLRWPDVTVRAGRVSMSALRDALPEVSGGAGRLVVLSCGRSGDGPAPEAVSAVIDAGVRSGYTVVCDLPRHLGSAGWQVVDVADLIAVIVPAEVRATASAHRLVERLRHRSRRVGLVVRGPSPDALPADVVADVVDGEPLAVMRAEPRLARALERGEFRPRRGGPLAGGAADVLNALRVDSKVAA</sequence>
<dbReference type="NCBIfam" id="TIGR03815">
    <property type="entry name" value="CpaE_hom_Actino"/>
    <property type="match status" value="1"/>
</dbReference>